<dbReference type="STRING" id="418985.A0A1V9XW81"/>
<dbReference type="EMBL" id="MNPL01003112">
    <property type="protein sequence ID" value="OQR77739.1"/>
    <property type="molecule type" value="Genomic_DNA"/>
</dbReference>
<evidence type="ECO:0008006" key="3">
    <source>
        <dbReference type="Google" id="ProtNLM"/>
    </source>
</evidence>
<sequence>MWRRSLMQVASSAWKGVRSCASVNISSPVPPRPILITLSLTEKNFVSSSLPPIAPLIKAPGISPLRNPVQILPTTIKPDVELPYFRYKEMTLPNLSNVKTPVAEPTAPGNGMHCAVLIQIRKRKMKKHQRKKHKKRMRFYDQKVELRRLKKKEAEFKEELLAKINEAEMFDAEKYIKSVLEKIRNRNANVETDDQRRERIQDLKRKYRSDVAWVKPKLDD</sequence>
<organism evidence="1 2">
    <name type="scientific">Tropilaelaps mercedesae</name>
    <dbReference type="NCBI Taxonomy" id="418985"/>
    <lineage>
        <taxon>Eukaryota</taxon>
        <taxon>Metazoa</taxon>
        <taxon>Ecdysozoa</taxon>
        <taxon>Arthropoda</taxon>
        <taxon>Chelicerata</taxon>
        <taxon>Arachnida</taxon>
        <taxon>Acari</taxon>
        <taxon>Parasitiformes</taxon>
        <taxon>Mesostigmata</taxon>
        <taxon>Gamasina</taxon>
        <taxon>Dermanyssoidea</taxon>
        <taxon>Laelapidae</taxon>
        <taxon>Tropilaelaps</taxon>
    </lineage>
</organism>
<accession>A0A1V9XW81</accession>
<comment type="caution">
    <text evidence="1">The sequence shown here is derived from an EMBL/GenBank/DDBJ whole genome shotgun (WGS) entry which is preliminary data.</text>
</comment>
<keyword evidence="2" id="KW-1185">Reference proteome</keyword>
<dbReference type="AlphaFoldDB" id="A0A1V9XW81"/>
<evidence type="ECO:0000313" key="1">
    <source>
        <dbReference type="EMBL" id="OQR77739.1"/>
    </source>
</evidence>
<proteinExistence type="predicted"/>
<name>A0A1V9XW81_9ACAR</name>
<dbReference type="InParanoid" id="A0A1V9XW81"/>
<dbReference type="Proteomes" id="UP000192247">
    <property type="component" value="Unassembled WGS sequence"/>
</dbReference>
<reference evidence="1 2" key="1">
    <citation type="journal article" date="2017" name="Gigascience">
        <title>Draft genome of the honey bee ectoparasitic mite, Tropilaelaps mercedesae, is shaped by the parasitic life history.</title>
        <authorList>
            <person name="Dong X."/>
            <person name="Armstrong S.D."/>
            <person name="Xia D."/>
            <person name="Makepeace B.L."/>
            <person name="Darby A.C."/>
            <person name="Kadowaki T."/>
        </authorList>
    </citation>
    <scope>NUCLEOTIDE SEQUENCE [LARGE SCALE GENOMIC DNA]</scope>
    <source>
        <strain evidence="1">Wuxi-XJTLU</strain>
    </source>
</reference>
<gene>
    <name evidence="1" type="ORF">BIW11_06877</name>
</gene>
<dbReference type="OrthoDB" id="6423950at2759"/>
<protein>
    <recommendedName>
        <fullName evidence="3">Mitochondrial mRNA-processing protein COX24 C-terminal domain-containing protein</fullName>
    </recommendedName>
</protein>
<evidence type="ECO:0000313" key="2">
    <source>
        <dbReference type="Proteomes" id="UP000192247"/>
    </source>
</evidence>